<gene>
    <name evidence="1" type="ORF">EVAR_45554_1</name>
</gene>
<protein>
    <submittedName>
        <fullName evidence="1">Uncharacterized protein</fullName>
    </submittedName>
</protein>
<evidence type="ECO:0000313" key="1">
    <source>
        <dbReference type="EMBL" id="GBP59374.1"/>
    </source>
</evidence>
<name>A0A4C1XAG5_EUMVA</name>
<keyword evidence="2" id="KW-1185">Reference proteome</keyword>
<evidence type="ECO:0000313" key="2">
    <source>
        <dbReference type="Proteomes" id="UP000299102"/>
    </source>
</evidence>
<sequence>MAIESRDGIGNKSEIGIGIESGNEIEIRSGNGVKSKRYFSRVTRQRLSFTLKSTRQRRPLPSAIVGQVTSASVDGRIYESSCALLDSDIKRLQVTDVCTAKMTSVCKTLKHSTLWL</sequence>
<accession>A0A4C1XAG5</accession>
<comment type="caution">
    <text evidence="1">The sequence shown here is derived from an EMBL/GenBank/DDBJ whole genome shotgun (WGS) entry which is preliminary data.</text>
</comment>
<dbReference type="AlphaFoldDB" id="A0A4C1XAG5"/>
<organism evidence="1 2">
    <name type="scientific">Eumeta variegata</name>
    <name type="common">Bagworm moth</name>
    <name type="synonym">Eumeta japonica</name>
    <dbReference type="NCBI Taxonomy" id="151549"/>
    <lineage>
        <taxon>Eukaryota</taxon>
        <taxon>Metazoa</taxon>
        <taxon>Ecdysozoa</taxon>
        <taxon>Arthropoda</taxon>
        <taxon>Hexapoda</taxon>
        <taxon>Insecta</taxon>
        <taxon>Pterygota</taxon>
        <taxon>Neoptera</taxon>
        <taxon>Endopterygota</taxon>
        <taxon>Lepidoptera</taxon>
        <taxon>Glossata</taxon>
        <taxon>Ditrysia</taxon>
        <taxon>Tineoidea</taxon>
        <taxon>Psychidae</taxon>
        <taxon>Oiketicinae</taxon>
        <taxon>Eumeta</taxon>
    </lineage>
</organism>
<dbReference type="EMBL" id="BGZK01000759">
    <property type="protein sequence ID" value="GBP59374.1"/>
    <property type="molecule type" value="Genomic_DNA"/>
</dbReference>
<proteinExistence type="predicted"/>
<reference evidence="1 2" key="1">
    <citation type="journal article" date="2019" name="Commun. Biol.">
        <title>The bagworm genome reveals a unique fibroin gene that provides high tensile strength.</title>
        <authorList>
            <person name="Kono N."/>
            <person name="Nakamura H."/>
            <person name="Ohtoshi R."/>
            <person name="Tomita M."/>
            <person name="Numata K."/>
            <person name="Arakawa K."/>
        </authorList>
    </citation>
    <scope>NUCLEOTIDE SEQUENCE [LARGE SCALE GENOMIC DNA]</scope>
</reference>
<dbReference type="Proteomes" id="UP000299102">
    <property type="component" value="Unassembled WGS sequence"/>
</dbReference>